<dbReference type="AlphaFoldDB" id="A0A820MFY1"/>
<protein>
    <recommendedName>
        <fullName evidence="1">EF-hand domain-containing protein</fullName>
    </recommendedName>
</protein>
<accession>A0A820MFY1</accession>
<organism evidence="2 4">
    <name type="scientific">Rotaria sordida</name>
    <dbReference type="NCBI Taxonomy" id="392033"/>
    <lineage>
        <taxon>Eukaryota</taxon>
        <taxon>Metazoa</taxon>
        <taxon>Spiralia</taxon>
        <taxon>Gnathifera</taxon>
        <taxon>Rotifera</taxon>
        <taxon>Eurotatoria</taxon>
        <taxon>Bdelloidea</taxon>
        <taxon>Philodinida</taxon>
        <taxon>Philodinidae</taxon>
        <taxon>Rotaria</taxon>
    </lineage>
</organism>
<feature type="non-terminal residue" evidence="2">
    <location>
        <position position="1"/>
    </location>
</feature>
<feature type="non-terminal residue" evidence="2">
    <location>
        <position position="48"/>
    </location>
</feature>
<dbReference type="EMBL" id="CAJOAX010070775">
    <property type="protein sequence ID" value="CAF4372031.1"/>
    <property type="molecule type" value="Genomic_DNA"/>
</dbReference>
<evidence type="ECO:0000313" key="4">
    <source>
        <dbReference type="Proteomes" id="UP000663823"/>
    </source>
</evidence>
<dbReference type="PROSITE" id="PS50222">
    <property type="entry name" value="EF_HAND_2"/>
    <property type="match status" value="1"/>
</dbReference>
<sequence>GGLGGGYGASWGSSGYLGGGLVGADSAFAAADSNLDGTLDQGEFRNFL</sequence>
<dbReference type="EMBL" id="CAJOAX010070773">
    <property type="protein sequence ID" value="CAF4372013.1"/>
    <property type="molecule type" value="Genomic_DNA"/>
</dbReference>
<dbReference type="Proteomes" id="UP000663823">
    <property type="component" value="Unassembled WGS sequence"/>
</dbReference>
<evidence type="ECO:0000259" key="1">
    <source>
        <dbReference type="PROSITE" id="PS50222"/>
    </source>
</evidence>
<dbReference type="InterPro" id="IPR002048">
    <property type="entry name" value="EF_hand_dom"/>
</dbReference>
<evidence type="ECO:0000313" key="2">
    <source>
        <dbReference type="EMBL" id="CAF4372013.1"/>
    </source>
</evidence>
<reference evidence="2" key="1">
    <citation type="submission" date="2021-02" db="EMBL/GenBank/DDBJ databases">
        <authorList>
            <person name="Nowell W R."/>
        </authorList>
    </citation>
    <scope>NUCLEOTIDE SEQUENCE</scope>
</reference>
<comment type="caution">
    <text evidence="2">The sequence shown here is derived from an EMBL/GenBank/DDBJ whole genome shotgun (WGS) entry which is preliminary data.</text>
</comment>
<gene>
    <name evidence="2" type="ORF">OTI717_LOCUS44178</name>
    <name evidence="3" type="ORF">OTI717_LOCUS44179</name>
</gene>
<feature type="domain" description="EF-hand" evidence="1">
    <location>
        <begin position="19"/>
        <end position="48"/>
    </location>
</feature>
<dbReference type="GO" id="GO:0005509">
    <property type="term" value="F:calcium ion binding"/>
    <property type="evidence" value="ECO:0007669"/>
    <property type="project" value="InterPro"/>
</dbReference>
<proteinExistence type="predicted"/>
<evidence type="ECO:0000313" key="3">
    <source>
        <dbReference type="EMBL" id="CAF4372031.1"/>
    </source>
</evidence>
<name>A0A820MFY1_9BILA</name>